<dbReference type="InterPro" id="IPR043428">
    <property type="entry name" value="LivM-like"/>
</dbReference>
<dbReference type="Pfam" id="PF02653">
    <property type="entry name" value="BPD_transp_2"/>
    <property type="match status" value="1"/>
</dbReference>
<evidence type="ECO:0000256" key="1">
    <source>
        <dbReference type="ARBA" id="ARBA00004651"/>
    </source>
</evidence>
<feature type="transmembrane region" description="Helical" evidence="7">
    <location>
        <begin position="196"/>
        <end position="216"/>
    </location>
</feature>
<feature type="transmembrane region" description="Helical" evidence="7">
    <location>
        <begin position="92"/>
        <end position="109"/>
    </location>
</feature>
<dbReference type="GO" id="GO:0005886">
    <property type="term" value="C:plasma membrane"/>
    <property type="evidence" value="ECO:0007669"/>
    <property type="project" value="UniProtKB-SubCell"/>
</dbReference>
<evidence type="ECO:0000256" key="4">
    <source>
        <dbReference type="ARBA" id="ARBA00022989"/>
    </source>
</evidence>
<sequence length="381" mass="41033">MPKSMTVVREAIAGDEADDAMAERVAAGQAKELVKAGRKVLPIVEGVVLVAALLAPLVLQDYLTVFATRVIILALFALSFDLVWGYAGIMSFGQALFFGSAGYGVALLARDLDITNIFLVLPAGTIIGLTFALLLGGFLLLGRHPSSVIFVSLGTLTGSYAADRLARGWYYLGGQNGIPSIAPMSLGGYEFTEGPAFYYLVLGILVVVYLLCRFLVRSQFGLALAGLRENEQRIAFFGYKVQHLKAIIFAIGGAIAGLAGSLYAFHEGFVWPNMVGVVVSTQVVLYVLFGGSGTLIGAVIGTVIVEGVSFWLSDNYREIWPIILGLLLLLVILFRPLGLISFVLGERERVGSFGAKPKETEKRTEKQTEKQTEKEKRNAAP</sequence>
<feature type="transmembrane region" description="Helical" evidence="7">
    <location>
        <begin position="271"/>
        <end position="288"/>
    </location>
</feature>
<feature type="region of interest" description="Disordered" evidence="6">
    <location>
        <begin position="354"/>
        <end position="381"/>
    </location>
</feature>
<dbReference type="CDD" id="cd06581">
    <property type="entry name" value="TM_PBP1_LivM_like"/>
    <property type="match status" value="1"/>
</dbReference>
<feature type="transmembrane region" description="Helical" evidence="7">
    <location>
        <begin position="246"/>
        <end position="265"/>
    </location>
</feature>
<feature type="transmembrane region" description="Helical" evidence="7">
    <location>
        <begin position="295"/>
        <end position="313"/>
    </location>
</feature>
<dbReference type="EMBL" id="JAGEMI010000001">
    <property type="protein sequence ID" value="MBO1859538.1"/>
    <property type="molecule type" value="Genomic_DNA"/>
</dbReference>
<keyword evidence="5 7" id="KW-0472">Membrane</keyword>
<organism evidence="8">
    <name type="scientific">Bradyrhizobium barranii subsp. barranii</name>
    <dbReference type="NCBI Taxonomy" id="2823807"/>
    <lineage>
        <taxon>Bacteria</taxon>
        <taxon>Pseudomonadati</taxon>
        <taxon>Pseudomonadota</taxon>
        <taxon>Alphaproteobacteria</taxon>
        <taxon>Hyphomicrobiales</taxon>
        <taxon>Nitrobacteraceae</taxon>
        <taxon>Bradyrhizobium</taxon>
        <taxon>Bradyrhizobium barranii</taxon>
    </lineage>
</organism>
<dbReference type="GO" id="GO:0015658">
    <property type="term" value="F:branched-chain amino acid transmembrane transporter activity"/>
    <property type="evidence" value="ECO:0007669"/>
    <property type="project" value="InterPro"/>
</dbReference>
<evidence type="ECO:0000256" key="2">
    <source>
        <dbReference type="ARBA" id="ARBA00022475"/>
    </source>
</evidence>
<dbReference type="PANTHER" id="PTHR30482">
    <property type="entry name" value="HIGH-AFFINITY BRANCHED-CHAIN AMINO ACID TRANSPORT SYSTEM PERMEASE"/>
    <property type="match status" value="1"/>
</dbReference>
<evidence type="ECO:0000313" key="8">
    <source>
        <dbReference type="EMBL" id="MBO1859538.1"/>
    </source>
</evidence>
<dbReference type="KEGG" id="bban:J4G43_050310"/>
<keyword evidence="2" id="KW-1003">Cell membrane</keyword>
<proteinExistence type="predicted"/>
<feature type="transmembrane region" description="Helical" evidence="7">
    <location>
        <begin position="116"/>
        <end position="141"/>
    </location>
</feature>
<evidence type="ECO:0000313" key="9">
    <source>
        <dbReference type="EMBL" id="UEM12494.1"/>
    </source>
</evidence>
<keyword evidence="3 7" id="KW-0812">Transmembrane</keyword>
<evidence type="ECO:0000256" key="6">
    <source>
        <dbReference type="SAM" id="MobiDB-lite"/>
    </source>
</evidence>
<evidence type="ECO:0000256" key="5">
    <source>
        <dbReference type="ARBA" id="ARBA00023136"/>
    </source>
</evidence>
<dbReference type="EMBL" id="CP086136">
    <property type="protein sequence ID" value="UEM12494.1"/>
    <property type="molecule type" value="Genomic_DNA"/>
</dbReference>
<reference evidence="9 10" key="2">
    <citation type="journal article" date="2022" name="Int. J. Syst. Evol. Microbiol.">
        <title>Strains of Bradyrhizobium barranii sp. nov. associated with legumes native to Canada are symbionts of soybeans and belong to different subspecies (subsp. barranii subsp. nov. and subsp. apii subsp. nov.) and symbiovars (sv. glycinearum and sv. septentrionale).</title>
        <authorList>
            <person name="Bromfield E.S.P."/>
            <person name="Cloutier S."/>
            <person name="Wasai-Hara S."/>
            <person name="Minamisawa K."/>
        </authorList>
    </citation>
    <scope>NUCLEOTIDE SEQUENCE [LARGE SCALE GENOMIC DNA]</scope>
    <source>
        <strain evidence="9 10">144S4</strain>
    </source>
</reference>
<feature type="transmembrane region" description="Helical" evidence="7">
    <location>
        <begin position="319"/>
        <end position="344"/>
    </location>
</feature>
<gene>
    <name evidence="8" type="ORF">J4G43_00680</name>
    <name evidence="9" type="ORF">J4G43_050310</name>
</gene>
<comment type="subcellular location">
    <subcellularLocation>
        <location evidence="1">Cell membrane</location>
        <topology evidence="1">Multi-pass membrane protein</topology>
    </subcellularLocation>
</comment>
<dbReference type="AlphaFoldDB" id="A0A939S0F8"/>
<evidence type="ECO:0000256" key="7">
    <source>
        <dbReference type="SAM" id="Phobius"/>
    </source>
</evidence>
<dbReference type="RefSeq" id="WP_208083484.1">
    <property type="nucleotide sequence ID" value="NZ_CP086136.1"/>
</dbReference>
<protein>
    <submittedName>
        <fullName evidence="8">Branched-chain amino acid ABC transporter permease</fullName>
    </submittedName>
</protein>
<keyword evidence="4 7" id="KW-1133">Transmembrane helix</keyword>
<dbReference type="InterPro" id="IPR001851">
    <property type="entry name" value="ABC_transp_permease"/>
</dbReference>
<accession>A0A939S0F8</accession>
<reference evidence="8" key="1">
    <citation type="submission" date="2021-03" db="EMBL/GenBank/DDBJ databases">
        <title>Whole Genome Sequence of Bradyrhizobium sp. Strain 144S4.</title>
        <authorList>
            <person name="Bromfield E.S.P."/>
            <person name="Cloutier S."/>
        </authorList>
    </citation>
    <scope>NUCLEOTIDE SEQUENCE [LARGE SCALE GENOMIC DNA]</scope>
    <source>
        <strain evidence="8">144S4</strain>
    </source>
</reference>
<dbReference type="Proteomes" id="UP000664702">
    <property type="component" value="Chromosome"/>
</dbReference>
<dbReference type="PANTHER" id="PTHR30482:SF17">
    <property type="entry name" value="ABC TRANSPORTER ATP-BINDING PROTEIN"/>
    <property type="match status" value="1"/>
</dbReference>
<evidence type="ECO:0000256" key="3">
    <source>
        <dbReference type="ARBA" id="ARBA00022692"/>
    </source>
</evidence>
<feature type="transmembrane region" description="Helical" evidence="7">
    <location>
        <begin position="40"/>
        <end position="59"/>
    </location>
</feature>
<evidence type="ECO:0000313" key="10">
    <source>
        <dbReference type="Proteomes" id="UP000664702"/>
    </source>
</evidence>
<name>A0A939S0F8_9BRAD</name>